<evidence type="ECO:0000256" key="6">
    <source>
        <dbReference type="ARBA" id="ARBA00022729"/>
    </source>
</evidence>
<dbReference type="Gene3D" id="2.60.120.260">
    <property type="entry name" value="Galactose-binding domain-like"/>
    <property type="match status" value="2"/>
</dbReference>
<evidence type="ECO:0000256" key="7">
    <source>
        <dbReference type="ARBA" id="ARBA00023239"/>
    </source>
</evidence>
<evidence type="ECO:0000256" key="5">
    <source>
        <dbReference type="ARBA" id="ARBA00022525"/>
    </source>
</evidence>
<feature type="non-terminal residue" evidence="10">
    <location>
        <position position="1"/>
    </location>
</feature>
<dbReference type="GO" id="GO:0030246">
    <property type="term" value="F:carbohydrate binding"/>
    <property type="evidence" value="ECO:0007669"/>
    <property type="project" value="InterPro"/>
</dbReference>
<dbReference type="Pfam" id="PF14686">
    <property type="entry name" value="fn3_3"/>
    <property type="match status" value="1"/>
</dbReference>
<dbReference type="CDD" id="cd10317">
    <property type="entry name" value="RGL4_C"/>
    <property type="match status" value="2"/>
</dbReference>
<dbReference type="InterPro" id="IPR013784">
    <property type="entry name" value="Carb-bd-like_fold"/>
</dbReference>
<dbReference type="SUPFAM" id="SSF49452">
    <property type="entry name" value="Starch-binding domain-like"/>
    <property type="match status" value="1"/>
</dbReference>
<dbReference type="InterPro" id="IPR011013">
    <property type="entry name" value="Gal_mutarotase_sf_dom"/>
</dbReference>
<dbReference type="InterPro" id="IPR008979">
    <property type="entry name" value="Galactose-bd-like_sf"/>
</dbReference>
<dbReference type="OrthoDB" id="1857872at2759"/>
<dbReference type="HOGENOM" id="CLU_015099_1_0_1"/>
<reference evidence="10" key="1">
    <citation type="journal article" date="2013" name="Genome Biol.">
        <title>Draft genome of the mountain pine beetle, Dendroctonus ponderosae Hopkins, a major forest pest.</title>
        <authorList>
            <person name="Keeling C.I."/>
            <person name="Yuen M.M."/>
            <person name="Liao N.Y."/>
            <person name="Docking T.R."/>
            <person name="Chan S.K."/>
            <person name="Taylor G.A."/>
            <person name="Palmquist D.L."/>
            <person name="Jackman S.D."/>
            <person name="Nguyen A."/>
            <person name="Li M."/>
            <person name="Henderson H."/>
            <person name="Janes J.K."/>
            <person name="Zhao Y."/>
            <person name="Pandoh P."/>
            <person name="Moore R."/>
            <person name="Sperling F.A."/>
            <person name="Huber D.P."/>
            <person name="Birol I."/>
            <person name="Jones S.J."/>
            <person name="Bohlmann J."/>
        </authorList>
    </citation>
    <scope>NUCLEOTIDE SEQUENCE</scope>
</reference>
<dbReference type="InterPro" id="IPR029413">
    <property type="entry name" value="RG-lyase_II"/>
</dbReference>
<feature type="domain" description="Rhamnogalacturonan lyase" evidence="8">
    <location>
        <begin position="411"/>
        <end position="560"/>
    </location>
</feature>
<organism evidence="10">
    <name type="scientific">Dendroctonus ponderosae</name>
    <name type="common">Mountain pine beetle</name>
    <dbReference type="NCBI Taxonomy" id="77166"/>
    <lineage>
        <taxon>Eukaryota</taxon>
        <taxon>Metazoa</taxon>
        <taxon>Ecdysozoa</taxon>
        <taxon>Arthropoda</taxon>
        <taxon>Hexapoda</taxon>
        <taxon>Insecta</taxon>
        <taxon>Pterygota</taxon>
        <taxon>Neoptera</taxon>
        <taxon>Endopterygota</taxon>
        <taxon>Coleoptera</taxon>
        <taxon>Polyphaga</taxon>
        <taxon>Cucujiformia</taxon>
        <taxon>Curculionidae</taxon>
        <taxon>Scolytinae</taxon>
        <taxon>Dendroctonus</taxon>
    </lineage>
</organism>
<feature type="domain" description="Rhamnogalacturonan lyase" evidence="8">
    <location>
        <begin position="569"/>
        <end position="723"/>
    </location>
</feature>
<dbReference type="PANTHER" id="PTHR32018:SF1">
    <property type="entry name" value="RHAMNOGALACTURONAN ENDOLYASE"/>
    <property type="match status" value="1"/>
</dbReference>
<proteinExistence type="inferred from homology"/>
<name>N6TAE9_DENPD</name>
<dbReference type="Gene3D" id="2.60.40.1120">
    <property type="entry name" value="Carboxypeptidase-like, regulatory domain"/>
    <property type="match status" value="1"/>
</dbReference>
<keyword evidence="7" id="KW-0456">Lyase</keyword>
<dbReference type="Pfam" id="PF14683">
    <property type="entry name" value="CBM-like"/>
    <property type="match status" value="2"/>
</dbReference>
<dbReference type="InterPro" id="IPR051850">
    <property type="entry name" value="Polysacch_Lyase_4"/>
</dbReference>
<comment type="subcellular location">
    <subcellularLocation>
        <location evidence="2">Secreted</location>
    </subcellularLocation>
</comment>
<evidence type="ECO:0000259" key="8">
    <source>
        <dbReference type="Pfam" id="PF14683"/>
    </source>
</evidence>
<evidence type="ECO:0000256" key="1">
    <source>
        <dbReference type="ARBA" id="ARBA00001324"/>
    </source>
</evidence>
<keyword evidence="6" id="KW-0732">Signal</keyword>
<accession>N6TAE9</accession>
<comment type="similarity">
    <text evidence="3">Belongs to the polysaccharide lyase 4 family.</text>
</comment>
<dbReference type="SUPFAM" id="SSF49785">
    <property type="entry name" value="Galactose-binding domain-like"/>
    <property type="match status" value="2"/>
</dbReference>
<evidence type="ECO:0000256" key="4">
    <source>
        <dbReference type="ARBA" id="ARBA00012437"/>
    </source>
</evidence>
<dbReference type="GO" id="GO:0005975">
    <property type="term" value="P:carbohydrate metabolic process"/>
    <property type="evidence" value="ECO:0007669"/>
    <property type="project" value="InterPro"/>
</dbReference>
<evidence type="ECO:0000313" key="10">
    <source>
        <dbReference type="EMBL" id="ENN74713.1"/>
    </source>
</evidence>
<dbReference type="EC" id="4.2.2.23" evidence="4"/>
<dbReference type="GO" id="GO:0102210">
    <property type="term" value="F:rhamnogalacturonan endolyase activity"/>
    <property type="evidence" value="ECO:0007669"/>
    <property type="project" value="UniProtKB-EC"/>
</dbReference>
<evidence type="ECO:0000256" key="3">
    <source>
        <dbReference type="ARBA" id="ARBA00010418"/>
    </source>
</evidence>
<dbReference type="PANTHER" id="PTHR32018">
    <property type="entry name" value="RHAMNOGALACTURONATE LYASE FAMILY PROTEIN"/>
    <property type="match status" value="1"/>
</dbReference>
<evidence type="ECO:0000256" key="2">
    <source>
        <dbReference type="ARBA" id="ARBA00004613"/>
    </source>
</evidence>
<dbReference type="CDD" id="cd10320">
    <property type="entry name" value="RGL4_N"/>
    <property type="match status" value="1"/>
</dbReference>
<dbReference type="AlphaFoldDB" id="N6TAE9"/>
<gene>
    <name evidence="10" type="ORF">YQE_08830</name>
</gene>
<dbReference type="EMBL" id="KB741037">
    <property type="protein sequence ID" value="ENN74713.1"/>
    <property type="molecule type" value="Genomic_DNA"/>
</dbReference>
<keyword evidence="5" id="KW-0964">Secreted</keyword>
<protein>
    <recommendedName>
        <fullName evidence="4">rhamnogalacturonan endolyase</fullName>
        <ecNumber evidence="4">4.2.2.23</ecNumber>
    </recommendedName>
</protein>
<comment type="catalytic activity">
    <reaction evidence="1">
        <text>Endotype eliminative cleavage of L-alpha-rhamnopyranosyl-(1-&gt;4)-alpha-D-galactopyranosyluronic acid bonds of rhamnogalacturonan I domains in ramified hairy regions of pectin leaving L-rhamnopyranose at the reducing end and 4-deoxy-4,5-unsaturated D-galactopyranosyluronic acid at the non-reducing end.</text>
        <dbReference type="EC" id="4.2.2.23"/>
    </reaction>
</comment>
<evidence type="ECO:0000259" key="9">
    <source>
        <dbReference type="Pfam" id="PF14686"/>
    </source>
</evidence>
<dbReference type="SUPFAM" id="SSF74650">
    <property type="entry name" value="Galactose mutarotase-like"/>
    <property type="match status" value="1"/>
</dbReference>
<feature type="domain" description="Rhamnogalacturonan lyase" evidence="9">
    <location>
        <begin position="316"/>
        <end position="398"/>
    </location>
</feature>
<dbReference type="InterPro" id="IPR029411">
    <property type="entry name" value="RG-lyase_III"/>
</dbReference>
<dbReference type="InterPro" id="IPR014718">
    <property type="entry name" value="GH-type_carb-bd"/>
</dbReference>
<dbReference type="GO" id="GO:0005576">
    <property type="term" value="C:extracellular region"/>
    <property type="evidence" value="ECO:0007669"/>
    <property type="project" value="UniProtKB-SubCell"/>
</dbReference>
<sequence length="728" mass="81982">MGPFSILFLALLSTTTNGFVVEAENDGAFVEINEFDEVTLGNDLFTVTFNSNATAKSLHKNGVNILENIAEGMQTWYLDWNGERAYFTPSLVEIVRNTPEQAHVRFVQEANYERELMYIEFHMVVFSALSGIYQYIKLSNPTDLTVDFAEFRTVHRFDHALMPKVSNIIRSEATPDVSGRPLIQDTTWQLADGTYWSKYDLCGYIRETPWFGVYGGGFGGWIVSASREYHSAGPLKQELLVHQDSLMLNYFHSTHFGTPNLLVPPGWSKFFGPYLVYINTGSEEEVLADAANQALIEQSQWPYSWVEDEEYPLSRGSVSGRVTGQTKAMVVVYDAVEQQFDLQNLGYLFHAETNEDGTFAIENIRPGSYDVVAYPLAGHGSENLARKSITVEAGGTHNIGDLDLPEPANIIWAIGETSRRSDSYHWSDELRNYYWHLLPPANLTFEIGKSDIGNDWYYAQTKTPGIWKVTYEDERNGYGRILRVAFAAASRSASVTVAINGNDIGHFAYDNDATIYRDALQNGNFHSEVIAIPANYLADGSNTISFELLRGLIMYDAISLALPEPTGIIWAIGETDRKSDGFRYSHELRNFYWHLVTPKKLQFVVGQSNHSREWYYSQSEGVWQVVYEDQPDNQGRILRLAIAAATGSLIFNVTTAHLQVEVNDFALADFEFDNDKAVYRDALQSGNFFWEKITVPAETVIDGENVLSLRVTRGSIMYDAISLAREAA</sequence>
<dbReference type="CDD" id="cd10316">
    <property type="entry name" value="RGL4_M"/>
    <property type="match status" value="1"/>
</dbReference>
<dbReference type="Gene3D" id="2.70.98.10">
    <property type="match status" value="1"/>
</dbReference>